<accession>A0AAW0C7N7</accession>
<evidence type="ECO:0000256" key="1">
    <source>
        <dbReference type="ARBA" id="ARBA00022737"/>
    </source>
</evidence>
<feature type="compositionally biased region" description="Gly residues" evidence="4">
    <location>
        <begin position="444"/>
        <end position="453"/>
    </location>
</feature>
<dbReference type="SUPFAM" id="SSF54928">
    <property type="entry name" value="RNA-binding domain, RBD"/>
    <property type="match status" value="1"/>
</dbReference>
<protein>
    <recommendedName>
        <fullName evidence="5">RRM domain-containing protein</fullName>
    </recommendedName>
</protein>
<dbReference type="Proteomes" id="UP001362999">
    <property type="component" value="Unassembled WGS sequence"/>
</dbReference>
<feature type="domain" description="RRM" evidence="5">
    <location>
        <begin position="258"/>
        <end position="351"/>
    </location>
</feature>
<dbReference type="CDD" id="cd12346">
    <property type="entry name" value="RRM3_NGR1_NAM8_like"/>
    <property type="match status" value="1"/>
</dbReference>
<feature type="compositionally biased region" description="Polar residues" evidence="4">
    <location>
        <begin position="754"/>
        <end position="764"/>
    </location>
</feature>
<feature type="compositionally biased region" description="Low complexity" evidence="4">
    <location>
        <begin position="34"/>
        <end position="51"/>
    </location>
</feature>
<feature type="compositionally biased region" description="Low complexity" evidence="4">
    <location>
        <begin position="948"/>
        <end position="964"/>
    </location>
</feature>
<feature type="region of interest" description="Disordered" evidence="4">
    <location>
        <begin position="943"/>
        <end position="973"/>
    </location>
</feature>
<comment type="caution">
    <text evidence="6">The sequence shown here is derived from an EMBL/GenBank/DDBJ whole genome shotgun (WGS) entry which is preliminary data.</text>
</comment>
<proteinExistence type="predicted"/>
<dbReference type="PROSITE" id="PS50102">
    <property type="entry name" value="RRM"/>
    <property type="match status" value="2"/>
</dbReference>
<evidence type="ECO:0000256" key="2">
    <source>
        <dbReference type="ARBA" id="ARBA00022884"/>
    </source>
</evidence>
<dbReference type="InterPro" id="IPR050825">
    <property type="entry name" value="RBM42_RBP45_47-like"/>
</dbReference>
<dbReference type="InterPro" id="IPR035979">
    <property type="entry name" value="RBD_domain_sf"/>
</dbReference>
<dbReference type="SMART" id="SM00360">
    <property type="entry name" value="RRM"/>
    <property type="match status" value="2"/>
</dbReference>
<evidence type="ECO:0000313" key="6">
    <source>
        <dbReference type="EMBL" id="KAK7035086.1"/>
    </source>
</evidence>
<dbReference type="GO" id="GO:0005829">
    <property type="term" value="C:cytosol"/>
    <property type="evidence" value="ECO:0007669"/>
    <property type="project" value="TreeGrafter"/>
</dbReference>
<feature type="compositionally biased region" description="Low complexity" evidence="4">
    <location>
        <begin position="715"/>
        <end position="726"/>
    </location>
</feature>
<keyword evidence="7" id="KW-1185">Reference proteome</keyword>
<feature type="compositionally biased region" description="Polar residues" evidence="4">
    <location>
        <begin position="21"/>
        <end position="33"/>
    </location>
</feature>
<feature type="region of interest" description="Disordered" evidence="4">
    <location>
        <begin position="132"/>
        <end position="168"/>
    </location>
</feature>
<evidence type="ECO:0000313" key="7">
    <source>
        <dbReference type="Proteomes" id="UP001362999"/>
    </source>
</evidence>
<dbReference type="Gene3D" id="3.30.70.330">
    <property type="match status" value="2"/>
</dbReference>
<evidence type="ECO:0000256" key="4">
    <source>
        <dbReference type="SAM" id="MobiDB-lite"/>
    </source>
</evidence>
<feature type="region of interest" description="Disordered" evidence="4">
    <location>
        <begin position="1"/>
        <end position="51"/>
    </location>
</feature>
<feature type="domain" description="RRM" evidence="5">
    <location>
        <begin position="490"/>
        <end position="562"/>
    </location>
</feature>
<organism evidence="6 7">
    <name type="scientific">Favolaschia claudopus</name>
    <dbReference type="NCBI Taxonomy" id="2862362"/>
    <lineage>
        <taxon>Eukaryota</taxon>
        <taxon>Fungi</taxon>
        <taxon>Dikarya</taxon>
        <taxon>Basidiomycota</taxon>
        <taxon>Agaricomycotina</taxon>
        <taxon>Agaricomycetes</taxon>
        <taxon>Agaricomycetidae</taxon>
        <taxon>Agaricales</taxon>
        <taxon>Marasmiineae</taxon>
        <taxon>Mycenaceae</taxon>
        <taxon>Favolaschia</taxon>
    </lineage>
</organism>
<sequence>MNNTATASRPYRFPPPPTTTNVNPGSSLGTNANSSTPASSSSATSSTMITPIPSSLIPPTSLLWTELEPWMDAEYARQVCALMRWDAVATVPPSSANSSNNNAGYCVLTFGNSASAAVALTHVNSPMGAQMTMPNSARPCRGRYPPAAPTPSTPSRSTPPTPSSSPACIRTHALDLDLNSRSTTTAACHFSCTPNFFLDQQLKWLGSSSDTASANGGISPAPLSPGYSRHVPSATGIAMDAAGLGSVGSGGGEYPKEYSIFVGDLAPETSNSLPQSGARVEERPCAEVYQAVRELQERKDYAGSGKDPVTGVSRGYGFVRFTDEADQQRALIEMHGPYCLSRPMRVSLATAKFKPPPPSELPVSVSAPGGYPGVWLPTSVSGDQHPHQLSPYQPPPPSVSAPIAEHYPNGEPPGYTRKGGLTTSASGPEYFALGPSPNGPLAPNGGGGGGGGNCKPQADEWRHTAQGRAILGNLIGPNGEQLTSTDPYNTTVFVGGLSPLVGEDTLRTFFVPFGEIHYVKVPVGKHCGFVQFVRKADAERAIGKMQGFPVGGSRIRLSWGRSQYKAAQAAAQAAQAALAQQAHHPPPPPTQQMPVLPQQIVPPIPPAAAVASSAAGANGVANGITPAMPDGMTHEQAVALFQKFQMQGFAAFSGPPAGVVNGNGHNGYVPATTPANVNGGYAGANGAGNEQPHRNGGYHASSPNSGGGGVGEGQSNGQQQAQQQQQPHFTDESRKVQEGPFGDAQDAAHEVVTPSRQVPTSSFSPFWPDPHQHGQQQQHQQQQAQQQQQQRQPIGGLYAAAELLGRRRDTYAGMMPYGGAQRGGLGVPTGKSYTTSFFPVQPSIQTSGGSAAVPICGGVGKSAGSPTRGGYAGSPPAFQVIRYQEPRPISRPGSGAACGGGGEQLRVERIVGGELLFDPIHDLNGTLVSLDLDREREREYAWGLKSPTVTESTSTESTSSGGTVQFRMSMESP</sequence>
<dbReference type="Pfam" id="PF00076">
    <property type="entry name" value="RRM_1"/>
    <property type="match status" value="2"/>
</dbReference>
<reference evidence="6 7" key="1">
    <citation type="journal article" date="2024" name="J Genomics">
        <title>Draft genome sequencing and assembly of Favolaschia claudopus CIRM-BRFM 2984 isolated from oak limbs.</title>
        <authorList>
            <person name="Navarro D."/>
            <person name="Drula E."/>
            <person name="Chaduli D."/>
            <person name="Cazenave R."/>
            <person name="Ahrendt S."/>
            <person name="Wang J."/>
            <person name="Lipzen A."/>
            <person name="Daum C."/>
            <person name="Barry K."/>
            <person name="Grigoriev I.V."/>
            <person name="Favel A."/>
            <person name="Rosso M.N."/>
            <person name="Martin F."/>
        </authorList>
    </citation>
    <scope>NUCLEOTIDE SEQUENCE [LARGE SCALE GENOMIC DNA]</scope>
    <source>
        <strain evidence="6 7">CIRM-BRFM 2984</strain>
    </source>
</reference>
<feature type="compositionally biased region" description="Low complexity" evidence="4">
    <location>
        <begin position="434"/>
        <end position="443"/>
    </location>
</feature>
<feature type="region of interest" description="Disordered" evidence="4">
    <location>
        <begin position="434"/>
        <end position="458"/>
    </location>
</feature>
<feature type="compositionally biased region" description="Low complexity" evidence="4">
    <location>
        <begin position="773"/>
        <end position="792"/>
    </location>
</feature>
<gene>
    <name evidence="6" type="ORF">R3P38DRAFT_3263850</name>
</gene>
<feature type="compositionally biased region" description="Gly residues" evidence="4">
    <location>
        <begin position="705"/>
        <end position="714"/>
    </location>
</feature>
<feature type="region of interest" description="Disordered" evidence="4">
    <location>
        <begin position="680"/>
        <end position="792"/>
    </location>
</feature>
<name>A0AAW0C7N7_9AGAR</name>
<dbReference type="GO" id="GO:0003729">
    <property type="term" value="F:mRNA binding"/>
    <property type="evidence" value="ECO:0007669"/>
    <property type="project" value="InterPro"/>
</dbReference>
<evidence type="ECO:0000259" key="5">
    <source>
        <dbReference type="PROSITE" id="PS50102"/>
    </source>
</evidence>
<dbReference type="PANTHER" id="PTHR47640">
    <property type="entry name" value="TRNA SELENOCYSTEINE 1-ASSOCIATED PROTEIN 1-RELATED-RELATED"/>
    <property type="match status" value="1"/>
</dbReference>
<dbReference type="PANTHER" id="PTHR47640:SF10">
    <property type="entry name" value="TRNA SELENOCYSTEINE 1-ASSOCIATED PROTEIN 1-RELATED"/>
    <property type="match status" value="1"/>
</dbReference>
<dbReference type="InterPro" id="IPR000504">
    <property type="entry name" value="RRM_dom"/>
</dbReference>
<keyword evidence="2 3" id="KW-0694">RNA-binding</keyword>
<dbReference type="AlphaFoldDB" id="A0AAW0C7N7"/>
<feature type="compositionally biased region" description="Pro residues" evidence="4">
    <location>
        <begin position="146"/>
        <end position="163"/>
    </location>
</feature>
<evidence type="ECO:0000256" key="3">
    <source>
        <dbReference type="PROSITE-ProRule" id="PRU00176"/>
    </source>
</evidence>
<dbReference type="EMBL" id="JAWWNJ010000020">
    <property type="protein sequence ID" value="KAK7035086.1"/>
    <property type="molecule type" value="Genomic_DNA"/>
</dbReference>
<dbReference type="GO" id="GO:0006376">
    <property type="term" value="P:mRNA splice site recognition"/>
    <property type="evidence" value="ECO:0007669"/>
    <property type="project" value="TreeGrafter"/>
</dbReference>
<dbReference type="InterPro" id="IPR012677">
    <property type="entry name" value="Nucleotide-bd_a/b_plait_sf"/>
</dbReference>
<keyword evidence="1" id="KW-0677">Repeat</keyword>